<comment type="caution">
    <text evidence="1">The sequence shown here is derived from an EMBL/GenBank/DDBJ whole genome shotgun (WGS) entry which is preliminary data.</text>
</comment>
<reference evidence="1" key="1">
    <citation type="submission" date="2023-07" db="EMBL/GenBank/DDBJ databases">
        <title>Genome content predicts the carbon catabolic preferences of heterotrophic bacteria.</title>
        <authorList>
            <person name="Gralka M."/>
        </authorList>
    </citation>
    <scope>NUCLEOTIDE SEQUENCE</scope>
    <source>
        <strain evidence="1">I3M17_2</strain>
    </source>
</reference>
<proteinExistence type="predicted"/>
<dbReference type="CDD" id="cd00754">
    <property type="entry name" value="Ubl_MoaD"/>
    <property type="match status" value="1"/>
</dbReference>
<dbReference type="RefSeq" id="WP_303494386.1">
    <property type="nucleotide sequence ID" value="NZ_JAUOPB010000165.1"/>
</dbReference>
<dbReference type="InterPro" id="IPR016155">
    <property type="entry name" value="Mopterin_synth/thiamin_S_b"/>
</dbReference>
<dbReference type="EMBL" id="JAUOPB010000165">
    <property type="protein sequence ID" value="MDO6425032.1"/>
    <property type="molecule type" value="Genomic_DNA"/>
</dbReference>
<dbReference type="Pfam" id="PF02597">
    <property type="entry name" value="ThiS"/>
    <property type="match status" value="1"/>
</dbReference>
<dbReference type="SUPFAM" id="SSF54285">
    <property type="entry name" value="MoaD/ThiS"/>
    <property type="match status" value="1"/>
</dbReference>
<evidence type="ECO:0000313" key="2">
    <source>
        <dbReference type="Proteomes" id="UP001169760"/>
    </source>
</evidence>
<accession>A0AAW7XDV2</accession>
<sequence>CRPKTIQYMLVTVKYFGMVVENTLTNSEVVAIEALDPTIKDLEKILQNKYPSLANITSNIALNQQIQEKSTKINDRDELAFLPPFAGG</sequence>
<dbReference type="AlphaFoldDB" id="A0AAW7XDV2"/>
<dbReference type="Proteomes" id="UP001169760">
    <property type="component" value="Unassembled WGS sequence"/>
</dbReference>
<gene>
    <name evidence="1" type="ORF">Q4521_21300</name>
</gene>
<evidence type="ECO:0000313" key="1">
    <source>
        <dbReference type="EMBL" id="MDO6425032.1"/>
    </source>
</evidence>
<protein>
    <submittedName>
        <fullName evidence="1">MoaD/ThiS family protein</fullName>
    </submittedName>
</protein>
<feature type="non-terminal residue" evidence="1">
    <location>
        <position position="1"/>
    </location>
</feature>
<dbReference type="Gene3D" id="3.10.20.30">
    <property type="match status" value="1"/>
</dbReference>
<dbReference type="InterPro" id="IPR012675">
    <property type="entry name" value="Beta-grasp_dom_sf"/>
</dbReference>
<organism evidence="1 2">
    <name type="scientific">Saccharophagus degradans</name>
    <dbReference type="NCBI Taxonomy" id="86304"/>
    <lineage>
        <taxon>Bacteria</taxon>
        <taxon>Pseudomonadati</taxon>
        <taxon>Pseudomonadota</taxon>
        <taxon>Gammaproteobacteria</taxon>
        <taxon>Cellvibrionales</taxon>
        <taxon>Cellvibrionaceae</taxon>
        <taxon>Saccharophagus</taxon>
    </lineage>
</organism>
<name>A0AAW7XDV2_9GAMM</name>
<dbReference type="InterPro" id="IPR003749">
    <property type="entry name" value="ThiS/MoaD-like"/>
</dbReference>